<dbReference type="Gene3D" id="1.10.20.10">
    <property type="entry name" value="Histone, subunit A"/>
    <property type="match status" value="1"/>
</dbReference>
<organism evidence="8 9">
    <name type="scientific">Pristionchus fissidentatus</name>
    <dbReference type="NCBI Taxonomy" id="1538716"/>
    <lineage>
        <taxon>Eukaryota</taxon>
        <taxon>Metazoa</taxon>
        <taxon>Ecdysozoa</taxon>
        <taxon>Nematoda</taxon>
        <taxon>Chromadorea</taxon>
        <taxon>Rhabditida</taxon>
        <taxon>Rhabditina</taxon>
        <taxon>Diplogasteromorpha</taxon>
        <taxon>Diplogasteroidea</taxon>
        <taxon>Neodiplogasteridae</taxon>
        <taxon>Pristionchus</taxon>
    </lineage>
</organism>
<sequence>PQPTIMPRLEQDWVKRVGESMGVTNLTPNGSLYIAEQITHLIKRVVYDGHKFALHGRRCKMKSRDIEAAMDLLGLPDLKPLGHILPEGQNLVHVPNSMGDDLYVPEEREFDLSQLAATPTPPLPVKPYIRAHWLVYNGKVPNIPENVPQGKTEDDQVDKEADDMKKAALARVRRTETAGASNSSAGTTFRHSVKEITTIETVQVQPPQVETLSVEQQIYYKEIVEACVGQDDKKSFSFRQDALTSLEIDTGVQSLLPRISVFIFDAVRANIAQRCLSMLIYIGRIIRSLVVNKSVQIEPSLHHLLPSLISCMIGKNLCLQPDRDNHWALRDFSAKTLIVIMSKKEKDTSLRERIVKVMKKIFMDSTSTYGQIYGTLIMINEVMNSQEKYELYNRYVDVMNACHPSAVQSQNAETKLEAGKVY</sequence>
<dbReference type="GO" id="GO:0000124">
    <property type="term" value="C:SAGA complex"/>
    <property type="evidence" value="ECO:0007669"/>
    <property type="project" value="InterPro"/>
</dbReference>
<dbReference type="GO" id="GO:0051123">
    <property type="term" value="P:RNA polymerase II preinitiation complex assembly"/>
    <property type="evidence" value="ECO:0007669"/>
    <property type="project" value="TreeGrafter"/>
</dbReference>
<feature type="non-terminal residue" evidence="8">
    <location>
        <position position="422"/>
    </location>
</feature>
<dbReference type="EMBL" id="BTSY01000007">
    <property type="protein sequence ID" value="GMT35748.1"/>
    <property type="molecule type" value="Genomic_DNA"/>
</dbReference>
<evidence type="ECO:0000256" key="2">
    <source>
        <dbReference type="ARBA" id="ARBA00007688"/>
    </source>
</evidence>
<dbReference type="AlphaFoldDB" id="A0AAV5WWR5"/>
<comment type="caution">
    <text evidence="8">The sequence shown here is derived from an EMBL/GenBank/DDBJ whole genome shotgun (WGS) entry which is preliminary data.</text>
</comment>
<dbReference type="CDD" id="cd08050">
    <property type="entry name" value="TAF6C"/>
    <property type="match status" value="1"/>
</dbReference>
<dbReference type="PANTHER" id="PTHR10221:SF9">
    <property type="entry name" value="TRANSCRIPTION INITIATION FACTOR TFIID SUBUNIT 6"/>
    <property type="match status" value="1"/>
</dbReference>
<dbReference type="GO" id="GO:0003713">
    <property type="term" value="F:transcription coactivator activity"/>
    <property type="evidence" value="ECO:0007669"/>
    <property type="project" value="TreeGrafter"/>
</dbReference>
<comment type="similarity">
    <text evidence="2">Belongs to the TAF6 family.</text>
</comment>
<proteinExistence type="inferred from homology"/>
<accession>A0AAV5WWR5</accession>
<evidence type="ECO:0000256" key="6">
    <source>
        <dbReference type="ARBA" id="ARBA00040091"/>
    </source>
</evidence>
<evidence type="ECO:0000256" key="4">
    <source>
        <dbReference type="ARBA" id="ARBA00023163"/>
    </source>
</evidence>
<dbReference type="GO" id="GO:0016251">
    <property type="term" value="F:RNA polymerase II general transcription initiation factor activity"/>
    <property type="evidence" value="ECO:0007669"/>
    <property type="project" value="InterPro"/>
</dbReference>
<dbReference type="Gene3D" id="1.25.40.770">
    <property type="entry name" value="TAF6, C-terminal HEAT repeat domain"/>
    <property type="match status" value="1"/>
</dbReference>
<evidence type="ECO:0000313" key="9">
    <source>
        <dbReference type="Proteomes" id="UP001432322"/>
    </source>
</evidence>
<dbReference type="PANTHER" id="PTHR10221">
    <property type="entry name" value="TRANSCRIPTION INITIATION FACTOR TFIID SUBUNIT 6"/>
    <property type="match status" value="1"/>
</dbReference>
<dbReference type="InterPro" id="IPR037796">
    <property type="entry name" value="TAF6"/>
</dbReference>
<evidence type="ECO:0000256" key="3">
    <source>
        <dbReference type="ARBA" id="ARBA00023015"/>
    </source>
</evidence>
<keyword evidence="9" id="KW-1185">Reference proteome</keyword>
<feature type="domain" description="TATA box binding protein associated factor (TAF) histone-like fold" evidence="7">
    <location>
        <begin position="7"/>
        <end position="70"/>
    </location>
</feature>
<reference evidence="8" key="1">
    <citation type="submission" date="2023-10" db="EMBL/GenBank/DDBJ databases">
        <title>Genome assembly of Pristionchus species.</title>
        <authorList>
            <person name="Yoshida K."/>
            <person name="Sommer R.J."/>
        </authorList>
    </citation>
    <scope>NUCLEOTIDE SEQUENCE</scope>
    <source>
        <strain evidence="8">RS5133</strain>
    </source>
</reference>
<evidence type="ECO:0000256" key="5">
    <source>
        <dbReference type="ARBA" id="ARBA00023242"/>
    </source>
</evidence>
<keyword evidence="4" id="KW-0804">Transcription</keyword>
<name>A0AAV5WWR5_9BILA</name>
<keyword evidence="3" id="KW-0805">Transcription regulation</keyword>
<evidence type="ECO:0000259" key="7">
    <source>
        <dbReference type="SMART" id="SM00803"/>
    </source>
</evidence>
<dbReference type="Proteomes" id="UP001432322">
    <property type="component" value="Unassembled WGS sequence"/>
</dbReference>
<comment type="subcellular location">
    <subcellularLocation>
        <location evidence="1">Nucleus</location>
    </subcellularLocation>
</comment>
<dbReference type="InterPro" id="IPR009072">
    <property type="entry name" value="Histone-fold"/>
</dbReference>
<gene>
    <name evidence="8" type="ORF">PFISCL1PPCAC_27045</name>
</gene>
<dbReference type="Pfam" id="PF07571">
    <property type="entry name" value="TAF6_C"/>
    <property type="match status" value="1"/>
</dbReference>
<dbReference type="SMART" id="SM00803">
    <property type="entry name" value="TAF"/>
    <property type="match status" value="1"/>
</dbReference>
<dbReference type="Pfam" id="PF02969">
    <property type="entry name" value="TAF"/>
    <property type="match status" value="1"/>
</dbReference>
<evidence type="ECO:0000256" key="1">
    <source>
        <dbReference type="ARBA" id="ARBA00004123"/>
    </source>
</evidence>
<keyword evidence="5" id="KW-0539">Nucleus</keyword>
<evidence type="ECO:0000313" key="8">
    <source>
        <dbReference type="EMBL" id="GMT35748.1"/>
    </source>
</evidence>
<dbReference type="FunFam" id="1.25.40.770:FF:000001">
    <property type="entry name" value="Transcription initiation factor TFIID subunit 6"/>
    <property type="match status" value="1"/>
</dbReference>
<dbReference type="GO" id="GO:0046982">
    <property type="term" value="F:protein heterodimerization activity"/>
    <property type="evidence" value="ECO:0007669"/>
    <property type="project" value="InterPro"/>
</dbReference>
<dbReference type="InterPro" id="IPR046344">
    <property type="entry name" value="TAF6_C_sf"/>
</dbReference>
<dbReference type="GO" id="GO:0005669">
    <property type="term" value="C:transcription factor TFIID complex"/>
    <property type="evidence" value="ECO:0007669"/>
    <property type="project" value="InterPro"/>
</dbReference>
<protein>
    <recommendedName>
        <fullName evidence="6">Transcription initiation factor TFIID subunit 6</fullName>
    </recommendedName>
</protein>
<dbReference type="GO" id="GO:0046695">
    <property type="term" value="C:SLIK (SAGA-like) complex"/>
    <property type="evidence" value="ECO:0007669"/>
    <property type="project" value="InterPro"/>
</dbReference>
<dbReference type="InterPro" id="IPR004823">
    <property type="entry name" value="TAF_TATA-bd_Histone-like_dom"/>
</dbReference>
<dbReference type="SUPFAM" id="SSF47113">
    <property type="entry name" value="Histone-fold"/>
    <property type="match status" value="1"/>
</dbReference>
<feature type="non-terminal residue" evidence="8">
    <location>
        <position position="1"/>
    </location>
</feature>
<dbReference type="InterPro" id="IPR011442">
    <property type="entry name" value="TAF6_C"/>
</dbReference>